<name>A0A183U802_TOXCA</name>
<dbReference type="GO" id="GO:0016471">
    <property type="term" value="C:vacuolar proton-transporting V-type ATPase complex"/>
    <property type="evidence" value="ECO:0007669"/>
    <property type="project" value="TreeGrafter"/>
</dbReference>
<dbReference type="GO" id="GO:0005886">
    <property type="term" value="C:plasma membrane"/>
    <property type="evidence" value="ECO:0007669"/>
    <property type="project" value="TreeGrafter"/>
</dbReference>
<organism evidence="10 11">
    <name type="scientific">Toxocara canis</name>
    <name type="common">Canine roundworm</name>
    <dbReference type="NCBI Taxonomy" id="6265"/>
    <lineage>
        <taxon>Eukaryota</taxon>
        <taxon>Metazoa</taxon>
        <taxon>Ecdysozoa</taxon>
        <taxon>Nematoda</taxon>
        <taxon>Chromadorea</taxon>
        <taxon>Rhabditida</taxon>
        <taxon>Spirurina</taxon>
        <taxon>Ascaridomorpha</taxon>
        <taxon>Ascaridoidea</taxon>
        <taxon>Toxocaridae</taxon>
        <taxon>Toxocara</taxon>
    </lineage>
</organism>
<evidence type="ECO:0000256" key="3">
    <source>
        <dbReference type="ARBA" id="ARBA00022448"/>
    </source>
</evidence>
<dbReference type="GO" id="GO:0007035">
    <property type="term" value="P:vacuolar acidification"/>
    <property type="evidence" value="ECO:0007669"/>
    <property type="project" value="TreeGrafter"/>
</dbReference>
<dbReference type="EMBL" id="UYWY01008256">
    <property type="protein sequence ID" value="VDM31272.1"/>
    <property type="molecule type" value="Genomic_DNA"/>
</dbReference>
<evidence type="ECO:0000256" key="2">
    <source>
        <dbReference type="ARBA" id="ARBA00009904"/>
    </source>
</evidence>
<keyword evidence="3 8" id="KW-0813">Transport</keyword>
<dbReference type="PANTHER" id="PTHR11629">
    <property type="entry name" value="VACUOLAR PROTON ATPASES"/>
    <property type="match status" value="1"/>
</dbReference>
<evidence type="ECO:0000256" key="7">
    <source>
        <dbReference type="ARBA" id="ARBA00023136"/>
    </source>
</evidence>
<protein>
    <recommendedName>
        <fullName evidence="8">V-type proton ATPase subunit a</fullName>
    </recommendedName>
</protein>
<dbReference type="AlphaFoldDB" id="A0A183U802"/>
<dbReference type="Proteomes" id="UP000050794">
    <property type="component" value="Unassembled WGS sequence"/>
</dbReference>
<comment type="function">
    <text evidence="8">Essential component of the vacuolar proton pump (V-ATPase), a multimeric enzyme that catalyzes the translocation of protons across the membranes. Required for assembly and activity of the V-ATPase.</text>
</comment>
<keyword evidence="10" id="KW-1185">Reference proteome</keyword>
<evidence type="ECO:0000256" key="5">
    <source>
        <dbReference type="ARBA" id="ARBA00022989"/>
    </source>
</evidence>
<dbReference type="GO" id="GO:0046961">
    <property type="term" value="F:proton-transporting ATPase activity, rotational mechanism"/>
    <property type="evidence" value="ECO:0007669"/>
    <property type="project" value="InterPro"/>
</dbReference>
<dbReference type="GO" id="GO:0033179">
    <property type="term" value="C:proton-transporting V-type ATPase, V0 domain"/>
    <property type="evidence" value="ECO:0007669"/>
    <property type="project" value="InterPro"/>
</dbReference>
<dbReference type="InterPro" id="IPR002490">
    <property type="entry name" value="V-ATPase_116kDa_su"/>
</dbReference>
<evidence type="ECO:0000256" key="8">
    <source>
        <dbReference type="RuleBase" id="RU361189"/>
    </source>
</evidence>
<dbReference type="GO" id="GO:0051117">
    <property type="term" value="F:ATPase binding"/>
    <property type="evidence" value="ECO:0007669"/>
    <property type="project" value="TreeGrafter"/>
</dbReference>
<keyword evidence="8" id="KW-0375">Hydrogen ion transport</keyword>
<dbReference type="PANTHER" id="PTHR11629:SF63">
    <property type="entry name" value="V-TYPE PROTON ATPASE SUBUNIT A"/>
    <property type="match status" value="1"/>
</dbReference>
<comment type="caution">
    <text evidence="8">Lacks conserved residue(s) required for the propagation of feature annotation.</text>
</comment>
<sequence>MSDSTEPPPTYHRVNKFTRGFQNIVDSYGIASYREINPAPYTMITFPFLFALMFGDLGHGLIMFLAALFFIMKEKQLEAARISDEVKLRFILGVLHVTSLYVL</sequence>
<gene>
    <name evidence="9" type="ORF">TCNE_LOCUS4622</name>
</gene>
<accession>A0A183U802</accession>
<keyword evidence="7 8" id="KW-0472">Membrane</keyword>
<keyword evidence="4 8" id="KW-0812">Transmembrane</keyword>
<feature type="transmembrane region" description="Helical" evidence="8">
    <location>
        <begin position="48"/>
        <end position="71"/>
    </location>
</feature>
<proteinExistence type="inferred from homology"/>
<dbReference type="WBParaSite" id="TCNE_0000462201-mRNA-1">
    <property type="protein sequence ID" value="TCNE_0000462201-mRNA-1"/>
    <property type="gene ID" value="TCNE_0000462201"/>
</dbReference>
<evidence type="ECO:0000313" key="11">
    <source>
        <dbReference type="WBParaSite" id="TCNE_0000462201-mRNA-1"/>
    </source>
</evidence>
<keyword evidence="5 8" id="KW-1133">Transmembrane helix</keyword>
<reference evidence="11" key="1">
    <citation type="submission" date="2016-06" db="UniProtKB">
        <authorList>
            <consortium name="WormBaseParasite"/>
        </authorList>
    </citation>
    <scope>IDENTIFICATION</scope>
</reference>
<evidence type="ECO:0000256" key="6">
    <source>
        <dbReference type="ARBA" id="ARBA00023065"/>
    </source>
</evidence>
<evidence type="ECO:0000313" key="9">
    <source>
        <dbReference type="EMBL" id="VDM31272.1"/>
    </source>
</evidence>
<evidence type="ECO:0000256" key="4">
    <source>
        <dbReference type="ARBA" id="ARBA00022692"/>
    </source>
</evidence>
<comment type="similarity">
    <text evidence="2 8">Belongs to the V-ATPase 116 kDa subunit family.</text>
</comment>
<reference evidence="9 10" key="2">
    <citation type="submission" date="2018-11" db="EMBL/GenBank/DDBJ databases">
        <authorList>
            <consortium name="Pathogen Informatics"/>
        </authorList>
    </citation>
    <scope>NUCLEOTIDE SEQUENCE [LARGE SCALE GENOMIC DNA]</scope>
</reference>
<keyword evidence="6 8" id="KW-0406">Ion transport</keyword>
<evidence type="ECO:0000313" key="10">
    <source>
        <dbReference type="Proteomes" id="UP000050794"/>
    </source>
</evidence>
<evidence type="ECO:0000256" key="1">
    <source>
        <dbReference type="ARBA" id="ARBA00004141"/>
    </source>
</evidence>
<dbReference type="Pfam" id="PF01496">
    <property type="entry name" value="V_ATPase_I"/>
    <property type="match status" value="1"/>
</dbReference>
<comment type="subcellular location">
    <subcellularLocation>
        <location evidence="1">Membrane</location>
        <topology evidence="1">Multi-pass membrane protein</topology>
    </subcellularLocation>
</comment>